<dbReference type="Proteomes" id="UP000696485">
    <property type="component" value="Unassembled WGS sequence"/>
</dbReference>
<proteinExistence type="predicted"/>
<dbReference type="PANTHER" id="PTHR38926">
    <property type="entry name" value="F-BOX DOMAIN CONTAINING PROTEIN, EXPRESSED"/>
    <property type="match status" value="1"/>
</dbReference>
<dbReference type="InterPro" id="IPR032675">
    <property type="entry name" value="LRR_dom_sf"/>
</dbReference>
<organism evidence="1 2">
    <name type="scientific">Podila minutissima</name>
    <dbReference type="NCBI Taxonomy" id="64525"/>
    <lineage>
        <taxon>Eukaryota</taxon>
        <taxon>Fungi</taxon>
        <taxon>Fungi incertae sedis</taxon>
        <taxon>Mucoromycota</taxon>
        <taxon>Mortierellomycotina</taxon>
        <taxon>Mortierellomycetes</taxon>
        <taxon>Mortierellales</taxon>
        <taxon>Mortierellaceae</taxon>
        <taxon>Podila</taxon>
    </lineage>
</organism>
<protein>
    <recommendedName>
        <fullName evidence="3">F-box domain-containing protein</fullName>
    </recommendedName>
</protein>
<dbReference type="PANTHER" id="PTHR38926:SF5">
    <property type="entry name" value="F-BOX AND LEUCINE-RICH REPEAT PROTEIN 6"/>
    <property type="match status" value="1"/>
</dbReference>
<comment type="caution">
    <text evidence="1">The sequence shown here is derived from an EMBL/GenBank/DDBJ whole genome shotgun (WGS) entry which is preliminary data.</text>
</comment>
<evidence type="ECO:0000313" key="2">
    <source>
        <dbReference type="Proteomes" id="UP000696485"/>
    </source>
</evidence>
<evidence type="ECO:0008006" key="3">
    <source>
        <dbReference type="Google" id="ProtNLM"/>
    </source>
</evidence>
<evidence type="ECO:0000313" key="1">
    <source>
        <dbReference type="EMBL" id="KAF9330786.1"/>
    </source>
</evidence>
<sequence length="589" mass="67906">MKISKCKSSRNQQRLAPFDIPEILESILIHLSQTALRLSTSLVNKQWHAISKTLITYTATWRYDMQREDTAALQGKLVKRLERARRLEVFGVDLSYKHYVDRNRMHMQQWQLIQDVLWNLNKTHGTQIRALTIHNVLRWEYELAPTLSRLPLLTSLVLVRTSLSSFPLLTILQLCPQLEHVSIFSDVGVHLGSEDPLVEIYAKDHRQHYPLKSLTLQAMIVMETALLAVIARCPYLQQLHLINKALLRDFYFTEYPTTERIVTLNNMQFFQHVAGLCPRINSLHISHPDHEPSLAIAKVMELWTLFPFVTDWSFTGTDALIVIPSILTCTPNMLTSLEIVTPITAPDWNPIFLHDFLCEATHLVRLKTSAIVPLEPLDLEGHLMPCGYYRRRGDPELPPNDPEYGSPDYVRKKDRPRKIWACRNLRSMDVVFGRKPRDSDSLENSRMIFSYLSKVLPDLEELTVRYSQLRLEQKGGLCLLARLNRLQRLVLVQSARPDLKSKDLEWLTKQFSTAARVKMYAVAIGIAAYEPMLVEQLAPFKLSSVHPTQGGHVREDPDYMVGGVDMRNMGRMADITDLIKERQTKKWIC</sequence>
<dbReference type="SUPFAM" id="SSF52047">
    <property type="entry name" value="RNI-like"/>
    <property type="match status" value="1"/>
</dbReference>
<gene>
    <name evidence="1" type="ORF">BG006_006296</name>
</gene>
<name>A0A9P5SIW8_9FUNG</name>
<keyword evidence="2" id="KW-1185">Reference proteome</keyword>
<dbReference type="Gene3D" id="3.80.10.10">
    <property type="entry name" value="Ribonuclease Inhibitor"/>
    <property type="match status" value="1"/>
</dbReference>
<dbReference type="EMBL" id="JAAAUY010000370">
    <property type="protein sequence ID" value="KAF9330786.1"/>
    <property type="molecule type" value="Genomic_DNA"/>
</dbReference>
<reference evidence="1" key="1">
    <citation type="journal article" date="2020" name="Fungal Divers.">
        <title>Resolving the Mortierellaceae phylogeny through synthesis of multi-gene phylogenetics and phylogenomics.</title>
        <authorList>
            <person name="Vandepol N."/>
            <person name="Liber J."/>
            <person name="Desiro A."/>
            <person name="Na H."/>
            <person name="Kennedy M."/>
            <person name="Barry K."/>
            <person name="Grigoriev I.V."/>
            <person name="Miller A.N."/>
            <person name="O'Donnell K."/>
            <person name="Stajich J.E."/>
            <person name="Bonito G."/>
        </authorList>
    </citation>
    <scope>NUCLEOTIDE SEQUENCE</scope>
    <source>
        <strain evidence="1">NVP1</strain>
    </source>
</reference>
<dbReference type="AlphaFoldDB" id="A0A9P5SIW8"/>
<accession>A0A9P5SIW8</accession>